<dbReference type="EMBL" id="CP033133">
    <property type="protein sequence ID" value="AYO53740.1"/>
    <property type="molecule type" value="Genomic_DNA"/>
</dbReference>
<evidence type="ECO:0000313" key="4">
    <source>
        <dbReference type="Proteomes" id="UP000279962"/>
    </source>
</evidence>
<evidence type="ECO:0000256" key="2">
    <source>
        <dbReference type="SAM" id="SignalP"/>
    </source>
</evidence>
<organism evidence="3 4">
    <name type="scientific">Acinetobacter wuhouensis</name>
    <dbReference type="NCBI Taxonomy" id="1879050"/>
    <lineage>
        <taxon>Bacteria</taxon>
        <taxon>Pseudomonadati</taxon>
        <taxon>Pseudomonadota</taxon>
        <taxon>Gammaproteobacteria</taxon>
        <taxon>Moraxellales</taxon>
        <taxon>Moraxellaceae</taxon>
        <taxon>Acinetobacter</taxon>
    </lineage>
</organism>
<protein>
    <submittedName>
        <fullName evidence="3">DUF4124 domain-containing protein</fullName>
    </submittedName>
</protein>
<feature type="chain" id="PRO_5018221139" evidence="2">
    <location>
        <begin position="20"/>
        <end position="124"/>
    </location>
</feature>
<accession>A0A3G2T0P1</accession>
<feature type="signal peptide" evidence="2">
    <location>
        <begin position="1"/>
        <end position="19"/>
    </location>
</feature>
<feature type="region of interest" description="Disordered" evidence="1">
    <location>
        <begin position="38"/>
        <end position="124"/>
    </location>
</feature>
<dbReference type="AlphaFoldDB" id="A0A3G2T0P1"/>
<evidence type="ECO:0000313" key="3">
    <source>
        <dbReference type="EMBL" id="AYO53740.1"/>
    </source>
</evidence>
<feature type="compositionally biased region" description="Polar residues" evidence="1">
    <location>
        <begin position="70"/>
        <end position="87"/>
    </location>
</feature>
<sequence>MKKILFIGLSLAFSHSIFAKDVHKCIVNGSVTYQSRPCAGTTTPNQQQQMQQKLVQRTASQNAKMREFQKLNQAQAQPVHQYSQSQHLQRRSDNGTSNQIPDSVEGKKKSLALAQDAYQKTKNR</sequence>
<gene>
    <name evidence="3" type="ORF">CDG68_08915</name>
</gene>
<reference evidence="3 4" key="1">
    <citation type="submission" date="2018-10" db="EMBL/GenBank/DDBJ databases">
        <title>The complete genome of Acinetobacter wuhouensis strain WCHAW010062.</title>
        <authorList>
            <person name="Hu Y."/>
            <person name="Long H."/>
            <person name="Feng Y."/>
            <person name="Zong Z."/>
        </authorList>
    </citation>
    <scope>NUCLEOTIDE SEQUENCE [LARGE SCALE GENOMIC DNA]</scope>
    <source>
        <strain evidence="3 4">WCHAW010062</strain>
    </source>
</reference>
<proteinExistence type="predicted"/>
<feature type="compositionally biased region" description="Polar residues" evidence="1">
    <location>
        <begin position="53"/>
        <end position="63"/>
    </location>
</feature>
<keyword evidence="2" id="KW-0732">Signal</keyword>
<dbReference type="Proteomes" id="UP000279962">
    <property type="component" value="Chromosome"/>
</dbReference>
<evidence type="ECO:0000256" key="1">
    <source>
        <dbReference type="SAM" id="MobiDB-lite"/>
    </source>
</evidence>
<dbReference type="RefSeq" id="WP_087553542.1">
    <property type="nucleotide sequence ID" value="NZ_CP033133.1"/>
</dbReference>
<name>A0A3G2T0P1_9GAMM</name>